<dbReference type="UniPathway" id="UPA00053">
    <property type="reaction ID" value="UER00085"/>
</dbReference>
<comment type="caution">
    <text evidence="23">The sequence shown here is derived from an EMBL/GenBank/DDBJ whole genome shotgun (WGS) entry which is preliminary data.</text>
</comment>
<dbReference type="PIRSF" id="PIRSF000514">
    <property type="entry name" value="Pentafunct_AroM"/>
    <property type="match status" value="1"/>
</dbReference>
<comment type="pathway">
    <text evidence="17">Metabolic intermediate biosynthesis; chorismate biosynthesis; chorismate from D-erythrose 4-phosphate and phosphoenolpyruvate: step 3/7.</text>
</comment>
<dbReference type="Gene3D" id="3.40.50.720">
    <property type="entry name" value="NAD(P)-binding Rossmann-like Domain"/>
    <property type="match status" value="1"/>
</dbReference>
<dbReference type="HAMAP" id="MF_00210">
    <property type="entry name" value="EPSP_synth"/>
    <property type="match status" value="1"/>
</dbReference>
<keyword evidence="12 17" id="KW-0560">Oxidoreductase</keyword>
<dbReference type="InterPro" id="IPR001381">
    <property type="entry name" value="DHquinase_I"/>
</dbReference>
<comment type="catalytic activity">
    <reaction evidence="17">
        <text>7-phospho-2-dehydro-3-deoxy-D-arabino-heptonate = 3-dehydroquinate + phosphate</text>
        <dbReference type="Rhea" id="RHEA:21968"/>
        <dbReference type="ChEBI" id="CHEBI:32364"/>
        <dbReference type="ChEBI" id="CHEBI:43474"/>
        <dbReference type="ChEBI" id="CHEBI:58394"/>
        <dbReference type="EC" id="4.2.3.4"/>
    </reaction>
</comment>
<dbReference type="GO" id="GO:0008652">
    <property type="term" value="P:amino acid biosynthetic process"/>
    <property type="evidence" value="ECO:0007669"/>
    <property type="project" value="UniProtKB-KW"/>
</dbReference>
<dbReference type="Gene3D" id="3.40.50.10860">
    <property type="entry name" value="Leucine Dehydrogenase, chain A, domain 1"/>
    <property type="match status" value="1"/>
</dbReference>
<keyword evidence="4 17" id="KW-0028">Amino-acid biosynthesis</keyword>
<comment type="catalytic activity">
    <reaction evidence="16">
        <text>3-phosphoshikimate + phosphoenolpyruvate = 5-O-(1-carboxyvinyl)-3-phosphoshikimate + phosphate</text>
        <dbReference type="Rhea" id="RHEA:21256"/>
        <dbReference type="ChEBI" id="CHEBI:43474"/>
        <dbReference type="ChEBI" id="CHEBI:57701"/>
        <dbReference type="ChEBI" id="CHEBI:58702"/>
        <dbReference type="ChEBI" id="CHEBI:145989"/>
        <dbReference type="EC" id="2.5.1.19"/>
    </reaction>
    <physiologicalReaction direction="left-to-right" evidence="16">
        <dbReference type="Rhea" id="RHEA:21257"/>
    </physiologicalReaction>
</comment>
<dbReference type="InterPro" id="IPR031322">
    <property type="entry name" value="Shikimate/glucono_kinase"/>
</dbReference>
<evidence type="ECO:0000256" key="15">
    <source>
        <dbReference type="ARBA" id="ARBA00023268"/>
    </source>
</evidence>
<evidence type="ECO:0000256" key="12">
    <source>
        <dbReference type="ARBA" id="ARBA00023002"/>
    </source>
</evidence>
<dbReference type="EC" id="1.1.1.25" evidence="17"/>
<dbReference type="GO" id="GO:0046872">
    <property type="term" value="F:metal ion binding"/>
    <property type="evidence" value="ECO:0007669"/>
    <property type="project" value="UniProtKB-KW"/>
</dbReference>
<dbReference type="GO" id="GO:0004765">
    <property type="term" value="F:shikimate kinase activity"/>
    <property type="evidence" value="ECO:0007669"/>
    <property type="project" value="UniProtKB-EC"/>
</dbReference>
<keyword evidence="3 17" id="KW-0963">Cytoplasm</keyword>
<dbReference type="InterPro" id="IPR001986">
    <property type="entry name" value="Enolpyruvate_Tfrase_dom"/>
</dbReference>
<dbReference type="Pfam" id="PF01202">
    <property type="entry name" value="SKI"/>
    <property type="match status" value="1"/>
</dbReference>
<comment type="similarity">
    <text evidence="17">In the 4th section; belongs to the type-I 3-dehydroquinase family.</text>
</comment>
<evidence type="ECO:0000256" key="7">
    <source>
        <dbReference type="ARBA" id="ARBA00022741"/>
    </source>
</evidence>
<evidence type="ECO:0000256" key="11">
    <source>
        <dbReference type="ARBA" id="ARBA00022857"/>
    </source>
</evidence>
<evidence type="ECO:0000313" key="23">
    <source>
        <dbReference type="EMBL" id="OQR97948.1"/>
    </source>
</evidence>
<evidence type="ECO:0000259" key="22">
    <source>
        <dbReference type="Pfam" id="PF24621"/>
    </source>
</evidence>
<feature type="domain" description="Shikimate dehydrogenase substrate binding N-terminal" evidence="20">
    <location>
        <begin position="1268"/>
        <end position="1348"/>
    </location>
</feature>
<evidence type="ECO:0000256" key="13">
    <source>
        <dbReference type="ARBA" id="ARBA00023141"/>
    </source>
</evidence>
<comment type="catalytic activity">
    <reaction evidence="17">
        <text>3-dehydroquinate = 3-dehydroshikimate + H2O</text>
        <dbReference type="Rhea" id="RHEA:21096"/>
        <dbReference type="ChEBI" id="CHEBI:15377"/>
        <dbReference type="ChEBI" id="CHEBI:16630"/>
        <dbReference type="ChEBI" id="CHEBI:32364"/>
        <dbReference type="EC" id="4.2.1.10"/>
    </reaction>
</comment>
<evidence type="ECO:0000256" key="3">
    <source>
        <dbReference type="ARBA" id="ARBA00022490"/>
    </source>
</evidence>
<dbReference type="Pfam" id="PF00275">
    <property type="entry name" value="EPSP_synthase"/>
    <property type="match status" value="1"/>
</dbReference>
<dbReference type="CDD" id="cd01556">
    <property type="entry name" value="EPSP_synthase"/>
    <property type="match status" value="1"/>
</dbReference>
<comment type="pathway">
    <text evidence="17">Metabolic intermediate biosynthesis; chorismate biosynthesis; chorismate from D-erythrose 4-phosphate and phosphoenolpyruvate: step 2/7.</text>
</comment>
<evidence type="ECO:0000259" key="21">
    <source>
        <dbReference type="Pfam" id="PF18317"/>
    </source>
</evidence>
<dbReference type="Gene3D" id="3.20.20.70">
    <property type="entry name" value="Aldolase class I"/>
    <property type="match status" value="1"/>
</dbReference>
<comment type="pathway">
    <text evidence="1 17">Metabolic intermediate biosynthesis; chorismate biosynthesis; chorismate from D-erythrose 4-phosphate and phosphoenolpyruvate: step 6/7.</text>
</comment>
<dbReference type="InterPro" id="IPR000623">
    <property type="entry name" value="Shikimate_kinase/TSH1"/>
</dbReference>
<keyword evidence="13 17" id="KW-0057">Aromatic amino acid biosynthesis</keyword>
<dbReference type="SUPFAM" id="SSF52540">
    <property type="entry name" value="P-loop containing nucleoside triphosphate hydrolases"/>
    <property type="match status" value="1"/>
</dbReference>
<dbReference type="Pfam" id="PF01761">
    <property type="entry name" value="DHQ_synthase"/>
    <property type="match status" value="1"/>
</dbReference>
<dbReference type="InterPro" id="IPR041121">
    <property type="entry name" value="SDH_C"/>
</dbReference>
<evidence type="ECO:0000256" key="5">
    <source>
        <dbReference type="ARBA" id="ARBA00022679"/>
    </source>
</evidence>
<dbReference type="Pfam" id="PF24621">
    <property type="entry name" value="DHQS_C"/>
    <property type="match status" value="1"/>
</dbReference>
<keyword evidence="8 17" id="KW-0418">Kinase</keyword>
<comment type="subunit">
    <text evidence="17">Homodimer.</text>
</comment>
<comment type="similarity">
    <text evidence="17">In the N-terminal section; belongs to the dehydroquinate synthase family.</text>
</comment>
<comment type="similarity">
    <text evidence="2">Belongs to the EPSP synthase family.</text>
</comment>
<comment type="catalytic activity">
    <reaction evidence="17">
        <text>shikimate + ATP = 3-phosphoshikimate + ADP + H(+)</text>
        <dbReference type="Rhea" id="RHEA:13121"/>
        <dbReference type="ChEBI" id="CHEBI:15378"/>
        <dbReference type="ChEBI" id="CHEBI:30616"/>
        <dbReference type="ChEBI" id="CHEBI:36208"/>
        <dbReference type="ChEBI" id="CHEBI:145989"/>
        <dbReference type="ChEBI" id="CHEBI:456216"/>
        <dbReference type="EC" id="2.7.1.71"/>
    </reaction>
</comment>
<feature type="domain" description="3-dehydroquinate synthase N-terminal" evidence="19">
    <location>
        <begin position="62"/>
        <end position="174"/>
    </location>
</feature>
<evidence type="ECO:0000313" key="24">
    <source>
        <dbReference type="Proteomes" id="UP000243217"/>
    </source>
</evidence>
<dbReference type="InterPro" id="IPR013785">
    <property type="entry name" value="Aldolase_TIM"/>
</dbReference>
<comment type="similarity">
    <text evidence="17">In the 3rd section; belongs to the shikimate kinase family.</text>
</comment>
<dbReference type="SUPFAM" id="SSF53223">
    <property type="entry name" value="Aminoacid dehydrogenase-like, N-terminal domain"/>
    <property type="match status" value="1"/>
</dbReference>
<dbReference type="InterPro" id="IPR030960">
    <property type="entry name" value="DHQS/DOIS_N"/>
</dbReference>
<dbReference type="SUPFAM" id="SSF51569">
    <property type="entry name" value="Aldolase"/>
    <property type="match status" value="1"/>
</dbReference>
<dbReference type="InterPro" id="IPR006264">
    <property type="entry name" value="EPSP_synthase"/>
</dbReference>
<dbReference type="PANTHER" id="PTHR21090">
    <property type="entry name" value="AROM/DEHYDROQUINATE SYNTHASE"/>
    <property type="match status" value="1"/>
</dbReference>
<comment type="function">
    <text evidence="17">The AROM polypeptide catalyzes 5 consecutive enzymatic reactions in prechorismate polyaromatic amino acid biosynthesis.</text>
</comment>
<dbReference type="Pfam" id="PF18317">
    <property type="entry name" value="SDH_C"/>
    <property type="match status" value="1"/>
</dbReference>
<dbReference type="CDD" id="cd00464">
    <property type="entry name" value="SK"/>
    <property type="match status" value="1"/>
</dbReference>
<dbReference type="InterPro" id="IPR008289">
    <property type="entry name" value="Pentafunct_AroM"/>
</dbReference>
<dbReference type="FunFam" id="3.65.10.10:FF:000012">
    <property type="entry name" value="Pentafunctional AROM polypeptide"/>
    <property type="match status" value="1"/>
</dbReference>
<evidence type="ECO:0000256" key="14">
    <source>
        <dbReference type="ARBA" id="ARBA00023239"/>
    </source>
</evidence>
<dbReference type="PANTHER" id="PTHR21090:SF5">
    <property type="entry name" value="PENTAFUNCTIONAL AROM POLYPEPTIDE"/>
    <property type="match status" value="1"/>
</dbReference>
<name>A0A1V9ZIZ1_9STRA</name>
<gene>
    <name evidence="23" type="ORF">THRCLA_06823</name>
</gene>
<evidence type="ECO:0000256" key="8">
    <source>
        <dbReference type="ARBA" id="ARBA00022777"/>
    </source>
</evidence>
<accession>A0A1V9ZIZ1</accession>
<dbReference type="FunFam" id="3.40.50.1970:FF:000007">
    <property type="entry name" value="Pentafunctional AROM polypeptide"/>
    <property type="match status" value="1"/>
</dbReference>
<comment type="catalytic activity">
    <reaction evidence="17">
        <text>shikimate + NADP(+) = 3-dehydroshikimate + NADPH + H(+)</text>
        <dbReference type="Rhea" id="RHEA:17737"/>
        <dbReference type="ChEBI" id="CHEBI:15378"/>
        <dbReference type="ChEBI" id="CHEBI:16630"/>
        <dbReference type="ChEBI" id="CHEBI:36208"/>
        <dbReference type="ChEBI" id="CHEBI:57783"/>
        <dbReference type="ChEBI" id="CHEBI:58349"/>
        <dbReference type="EC" id="1.1.1.25"/>
    </reaction>
</comment>
<dbReference type="InterPro" id="IPR027417">
    <property type="entry name" value="P-loop_NTPase"/>
</dbReference>
<dbReference type="PRINTS" id="PR01100">
    <property type="entry name" value="SHIKIMTKNASE"/>
</dbReference>
<evidence type="ECO:0000259" key="20">
    <source>
        <dbReference type="Pfam" id="PF08501"/>
    </source>
</evidence>
<keyword evidence="14 17" id="KW-0456">Lyase</keyword>
<comment type="subcellular location">
    <subcellularLocation>
        <location evidence="17">Cytoplasm</location>
    </subcellularLocation>
</comment>
<dbReference type="Pfam" id="PF01487">
    <property type="entry name" value="DHquinase_I"/>
    <property type="match status" value="1"/>
</dbReference>
<feature type="domain" description="Enolpyruvate transferase" evidence="18">
    <location>
        <begin position="360"/>
        <end position="794"/>
    </location>
</feature>
<dbReference type="EC" id="4.2.1.10" evidence="17"/>
<dbReference type="Proteomes" id="UP000243217">
    <property type="component" value="Unassembled WGS sequence"/>
</dbReference>
<dbReference type="InterPro" id="IPR013708">
    <property type="entry name" value="Shikimate_DH-bd_N"/>
</dbReference>
<dbReference type="PROSITE" id="PS00885">
    <property type="entry name" value="EPSP_SYNTHASE_2"/>
    <property type="match status" value="1"/>
</dbReference>
<dbReference type="InterPro" id="IPR056179">
    <property type="entry name" value="DHQS_C"/>
</dbReference>
<organism evidence="23 24">
    <name type="scientific">Thraustotheca clavata</name>
    <dbReference type="NCBI Taxonomy" id="74557"/>
    <lineage>
        <taxon>Eukaryota</taxon>
        <taxon>Sar</taxon>
        <taxon>Stramenopiles</taxon>
        <taxon>Oomycota</taxon>
        <taxon>Saprolegniomycetes</taxon>
        <taxon>Saprolegniales</taxon>
        <taxon>Achlyaceae</taxon>
        <taxon>Thraustotheca</taxon>
    </lineage>
</organism>
<dbReference type="InterPro" id="IPR023193">
    <property type="entry name" value="EPSP_synthase_CS"/>
</dbReference>
<dbReference type="InterPro" id="IPR036968">
    <property type="entry name" value="Enolpyruvate_Tfrase_sf"/>
</dbReference>
<dbReference type="NCBIfam" id="TIGR01357">
    <property type="entry name" value="aroB"/>
    <property type="match status" value="1"/>
</dbReference>
<dbReference type="EMBL" id="JNBS01001877">
    <property type="protein sequence ID" value="OQR97948.1"/>
    <property type="molecule type" value="Genomic_DNA"/>
</dbReference>
<sequence length="1530" mass="165648">MKEIPCKEYVVQVGHGLLPHAAAQIQKLLPKVSSYLVVSDTNVAPLYAQTLIAGFTARVELYVIPAGEASKCRRMKQSIEDFMLAKRFHRDSCVVALGGGVVGDLAGYVAATYMRGVAFIQIPTSLLACVDSSIGGKTGIDVEAGKNLIGAFHQPKRVIVDLSLLKTLPKRELVNGMAEIIKAGAIFSEPLFALLEANVDAILNLEKDVVLDMVAQSIAVKTTVVNLDVSEQGIRAILNFGHSIGHGIEAIMQPELLHGECVAIGMVKEAEIARGMGLCSSATVGRLLRCIKAFGLPVRVPARSPSQVVLEKMEVDKKNSGSLKKLVLLTAIGKVHSNPYTVAVEDSRILHVLEPQVTVHPSGPVNGSVSVPGSKSISNRVLLLAALGKGVCRITGLLHSDDTQVMMDVLQYLGVQFSWEDNGNVLVVTGTGGVFPKSIPNNWYLSNAGTAARFLTSVATYCGSDVTLTGNYRMQERPIADLVDALVANGCQITYGKTKGCPPLQIKATGLPGGTIRMAGKISSQYVSSVLLSAPYASKPLELVLEEDEPTSLPYILMTTDLMAKFGIPVKQTGLNKFSVPKGVYTNPSNFHVEVDASSATYPLAFAAITGGRVTVPGLGNGSTQGDAAVHTILRDMGCTTSQDATSTTVQGPKRGSLKAVEVDMQSMTDAFMTIAVVAAAANGTTKITGIANQRVKECNRIEVMVHELTKCGVVCGELPDGIWIQGKGLDTPFFPRMYINVNPSNKFLETPAKIACHNDHRIAMSFAVLSAYWPNIVISDKECTDKTFPSFWDECANSMKLQLSSPLSTSPQSSGDIPSVLFVIGMRGAGKTSLGRHAASALGYNWIDMDHYLEKDVFGITVKEFVAKNGWEAFRAAEAKCVKQWIIAASSRALTKTIISCGGGVVESPEAVTLLQAYPLVVHVKRDIRDVLAYLAKDTERPAYGEEIEAVWTRRAPLFTAASSYLFTVSHQDMDFNRINRDFVRFLSVVLRQYDVKKLTNLPDSYFLSLTFPDLKELTPTQLATVASDVQALELRVDLLKSHDKDFVADQVARLRSLSTLPIIYTVRSWNQGGAFPDTPEPIFDLLHFGLTLGCEIIDMECCWDSSLQSSLLQAKGGAAILASYHAIQSRSTKEKTTGTMLFVWLISNPKHVELFELCAWQGQVDICKVVLKAYDVSDAYMIHQVLSECQQRWAFKMPCIAVCTTTVGSLSRVLNRTLTPVTHPSLPVAAAPGQLSVAEIVSLRKILGMPAANNTQLSTFGKSFYLFGSPITHSPSPAMHNAAFQHRQLPYRYDLCETTDLSLCKKTIRADNFGGASVTIPMKLEIIPLMDVLSPAAQAIGSVNTIVPQPDGKLLGENTDWIGIYRPIQRRLGTSDRPRNGLVIGAGGTSMSACYGMQQLGLKVYVYNRTLSKAQEVAARFNATALSSFDSSTPKFDVVMGTVPSTAGFTLPESVLHPQLIVMDAAYKPAITPLLQQALIHGCQCIQGYEMLVEQGLEQSKLWTGDYVPKHIMETQVKAGMLPTEFLS</sequence>
<dbReference type="EC" id="2.7.1.71" evidence="17"/>
<dbReference type="GO" id="GO:0009423">
    <property type="term" value="P:chorismate biosynthetic process"/>
    <property type="evidence" value="ECO:0007669"/>
    <property type="project" value="UniProtKB-UniPathway"/>
</dbReference>
<dbReference type="Pfam" id="PF08501">
    <property type="entry name" value="Shikimate_dh_N"/>
    <property type="match status" value="1"/>
</dbReference>
<dbReference type="GO" id="GO:0009073">
    <property type="term" value="P:aromatic amino acid family biosynthetic process"/>
    <property type="evidence" value="ECO:0007669"/>
    <property type="project" value="UniProtKB-KW"/>
</dbReference>
<dbReference type="Gene3D" id="3.40.50.1970">
    <property type="match status" value="1"/>
</dbReference>
<keyword evidence="7" id="KW-0547">Nucleotide-binding</keyword>
<keyword evidence="9 17" id="KW-0862">Zinc</keyword>
<dbReference type="GO" id="GO:0003856">
    <property type="term" value="F:3-dehydroquinate synthase activity"/>
    <property type="evidence" value="ECO:0007669"/>
    <property type="project" value="UniProtKB-EC"/>
</dbReference>
<evidence type="ECO:0000256" key="16">
    <source>
        <dbReference type="ARBA" id="ARBA00044633"/>
    </source>
</evidence>
<dbReference type="OrthoDB" id="197068at2759"/>
<dbReference type="SUPFAM" id="SSF56796">
    <property type="entry name" value="Dehydroquinate synthase-like"/>
    <property type="match status" value="1"/>
</dbReference>
<dbReference type="HAMAP" id="MF_00109">
    <property type="entry name" value="Shikimate_kinase"/>
    <property type="match status" value="1"/>
</dbReference>
<dbReference type="InterPro" id="IPR036291">
    <property type="entry name" value="NAD(P)-bd_dom_sf"/>
</dbReference>
<dbReference type="STRING" id="74557.A0A1V9ZIZ1"/>
<comment type="similarity">
    <text evidence="17">In the 2nd section; belongs to the EPSP synthase family.</text>
</comment>
<reference evidence="23 24" key="1">
    <citation type="journal article" date="2014" name="Genome Biol. Evol.">
        <title>The secreted proteins of Achlya hypogyna and Thraustotheca clavata identify the ancestral oomycete secretome and reveal gene acquisitions by horizontal gene transfer.</title>
        <authorList>
            <person name="Misner I."/>
            <person name="Blouin N."/>
            <person name="Leonard G."/>
            <person name="Richards T.A."/>
            <person name="Lane C.E."/>
        </authorList>
    </citation>
    <scope>NUCLEOTIDE SEQUENCE [LARGE SCALE GENOMIC DNA]</scope>
    <source>
        <strain evidence="23 24">ATCC 34112</strain>
    </source>
</reference>
<evidence type="ECO:0000256" key="4">
    <source>
        <dbReference type="ARBA" id="ARBA00022605"/>
    </source>
</evidence>
<evidence type="ECO:0000256" key="6">
    <source>
        <dbReference type="ARBA" id="ARBA00022723"/>
    </source>
</evidence>
<dbReference type="SUPFAM" id="SSF55205">
    <property type="entry name" value="EPT/RTPC-like"/>
    <property type="match status" value="1"/>
</dbReference>
<keyword evidence="10" id="KW-0067">ATP-binding</keyword>
<dbReference type="GO" id="GO:0004764">
    <property type="term" value="F:shikimate 3-dehydrogenase (NADP+) activity"/>
    <property type="evidence" value="ECO:0007669"/>
    <property type="project" value="UniProtKB-EC"/>
</dbReference>
<dbReference type="GO" id="GO:0005524">
    <property type="term" value="F:ATP binding"/>
    <property type="evidence" value="ECO:0007669"/>
    <property type="project" value="UniProtKB-KW"/>
</dbReference>
<keyword evidence="15" id="KW-0511">Multifunctional enzyme</keyword>
<dbReference type="InterPro" id="IPR046346">
    <property type="entry name" value="Aminoacid_DH-like_N_sf"/>
</dbReference>
<keyword evidence="6 17" id="KW-0479">Metal-binding</keyword>
<keyword evidence="5 17" id="KW-0808">Transferase</keyword>
<dbReference type="SUPFAM" id="SSF51735">
    <property type="entry name" value="NAD(P)-binding Rossmann-fold domains"/>
    <property type="match status" value="1"/>
</dbReference>
<evidence type="ECO:0000256" key="9">
    <source>
        <dbReference type="ARBA" id="ARBA00022833"/>
    </source>
</evidence>
<feature type="domain" description="SDH C-terminal" evidence="21">
    <location>
        <begin position="1490"/>
        <end position="1520"/>
    </location>
</feature>
<keyword evidence="11" id="KW-0521">NADP</keyword>
<dbReference type="EC" id="4.2.3.4" evidence="17"/>
<dbReference type="Gene3D" id="1.20.1090.10">
    <property type="entry name" value="Dehydroquinate synthase-like - alpha domain"/>
    <property type="match status" value="1"/>
</dbReference>
<comment type="pathway">
    <text evidence="17">Metabolic intermediate biosynthesis; chorismate biosynthesis; chorismate from D-erythrose 4-phosphate and phosphoenolpyruvate: step 5/7.</text>
</comment>
<comment type="pathway">
    <text evidence="17">Metabolic intermediate biosynthesis; chorismate biosynthesis; chorismate from D-erythrose 4-phosphate and phosphoenolpyruvate: step 4/7.</text>
</comment>
<evidence type="ECO:0000256" key="1">
    <source>
        <dbReference type="ARBA" id="ARBA00004811"/>
    </source>
</evidence>
<dbReference type="EC" id="2.5.1.19" evidence="17"/>
<dbReference type="GO" id="GO:0005737">
    <property type="term" value="C:cytoplasm"/>
    <property type="evidence" value="ECO:0007669"/>
    <property type="project" value="UniProtKB-SubCell"/>
</dbReference>
<dbReference type="InterPro" id="IPR013792">
    <property type="entry name" value="RNA3'P_cycl/enolpyr_Trfase_a/b"/>
</dbReference>
<comment type="cofactor">
    <cofactor evidence="17">
        <name>Zn(2+)</name>
        <dbReference type="ChEBI" id="CHEBI:29105"/>
    </cofactor>
    <text evidence="17">Binds 2 Zn(2+) ions per subunit.</text>
</comment>
<dbReference type="InterPro" id="IPR016037">
    <property type="entry name" value="DHQ_synth_AroB"/>
</dbReference>
<evidence type="ECO:0000256" key="2">
    <source>
        <dbReference type="ARBA" id="ARBA00009948"/>
    </source>
</evidence>
<dbReference type="CDD" id="cd08195">
    <property type="entry name" value="DHQS"/>
    <property type="match status" value="1"/>
</dbReference>
<proteinExistence type="inferred from homology"/>
<evidence type="ECO:0000256" key="17">
    <source>
        <dbReference type="PIRNR" id="PIRNR000514"/>
    </source>
</evidence>
<dbReference type="HAMAP" id="MF_00110">
    <property type="entry name" value="DHQ_synthase"/>
    <property type="match status" value="1"/>
</dbReference>
<evidence type="ECO:0000256" key="10">
    <source>
        <dbReference type="ARBA" id="ARBA00022840"/>
    </source>
</evidence>
<dbReference type="NCBIfam" id="TIGR01356">
    <property type="entry name" value="aroA"/>
    <property type="match status" value="1"/>
</dbReference>
<dbReference type="Gene3D" id="3.65.10.10">
    <property type="entry name" value="Enolpyruvate transferase domain"/>
    <property type="match status" value="2"/>
</dbReference>
<feature type="domain" description="3-dehydroquinate synthase C-terminal" evidence="22">
    <location>
        <begin position="176"/>
        <end position="319"/>
    </location>
</feature>
<dbReference type="GO" id="GO:0003855">
    <property type="term" value="F:3-dehydroquinate dehydratase activity"/>
    <property type="evidence" value="ECO:0007669"/>
    <property type="project" value="UniProtKB-EC"/>
</dbReference>
<dbReference type="GO" id="GO:0003866">
    <property type="term" value="F:3-phosphoshikimate 1-carboxyvinyltransferase activity"/>
    <property type="evidence" value="ECO:0007669"/>
    <property type="project" value="UniProtKB-EC"/>
</dbReference>
<protein>
    <recommendedName>
        <fullName evidence="17">Pentafunctional AROM polypeptide</fullName>
    </recommendedName>
    <domain>
        <recommendedName>
            <fullName evidence="17">3-dehydroquinate synthase</fullName>
            <shortName evidence="17">DHQS</shortName>
            <ecNumber evidence="17">4.2.3.4</ecNumber>
        </recommendedName>
    </domain>
    <domain>
        <recommendedName>
            <fullName evidence="17">3-phosphoshikimate 1-carboxyvinyltransferase</fullName>
            <ecNumber evidence="17">2.5.1.19</ecNumber>
        </recommendedName>
    </domain>
    <domain>
        <recommendedName>
            <fullName evidence="17">Shikimate kinase</fullName>
            <shortName evidence="17">SK</shortName>
            <ecNumber evidence="17">2.7.1.71</ecNumber>
        </recommendedName>
    </domain>
    <domain>
        <recommendedName>
            <fullName evidence="17">3-dehydroquinate dehydratase</fullName>
            <shortName evidence="17">3-dehydroquinase</shortName>
            <ecNumber evidence="17">4.2.1.10</ecNumber>
        </recommendedName>
    </domain>
    <domain>
        <recommendedName>
            <fullName evidence="17">Shikimate dehydrogenase</fullName>
            <ecNumber evidence="17">1.1.1.25</ecNumber>
        </recommendedName>
    </domain>
</protein>
<evidence type="ECO:0000259" key="18">
    <source>
        <dbReference type="Pfam" id="PF00275"/>
    </source>
</evidence>
<dbReference type="CDD" id="cd01065">
    <property type="entry name" value="NAD_bind_Shikimate_DH"/>
    <property type="match status" value="1"/>
</dbReference>
<dbReference type="CDD" id="cd00502">
    <property type="entry name" value="DHQase_I"/>
    <property type="match status" value="1"/>
</dbReference>
<evidence type="ECO:0000259" key="19">
    <source>
        <dbReference type="Pfam" id="PF01761"/>
    </source>
</evidence>
<comment type="similarity">
    <text evidence="17">In the C-terminal section; belongs to the shikimate dehydrogenase family.</text>
</comment>
<dbReference type="Gene3D" id="3.40.50.300">
    <property type="entry name" value="P-loop containing nucleotide triphosphate hydrolases"/>
    <property type="match status" value="1"/>
</dbReference>
<keyword evidence="24" id="KW-1185">Reference proteome</keyword>